<evidence type="ECO:0000313" key="3">
    <source>
        <dbReference type="EMBL" id="GAA3121601.1"/>
    </source>
</evidence>
<feature type="domain" description="Histidine kinase/HSP90-like ATPase" evidence="2">
    <location>
        <begin position="17"/>
        <end position="116"/>
    </location>
</feature>
<keyword evidence="4" id="KW-1185">Reference proteome</keyword>
<evidence type="ECO:0000259" key="2">
    <source>
        <dbReference type="Pfam" id="PF13581"/>
    </source>
</evidence>
<keyword evidence="1" id="KW-0418">Kinase</keyword>
<dbReference type="InterPro" id="IPR036890">
    <property type="entry name" value="HATPase_C_sf"/>
</dbReference>
<evidence type="ECO:0000313" key="4">
    <source>
        <dbReference type="Proteomes" id="UP001501637"/>
    </source>
</evidence>
<dbReference type="InterPro" id="IPR003594">
    <property type="entry name" value="HATPase_dom"/>
</dbReference>
<dbReference type="Proteomes" id="UP001501637">
    <property type="component" value="Unassembled WGS sequence"/>
</dbReference>
<protein>
    <recommendedName>
        <fullName evidence="2">Histidine kinase/HSP90-like ATPase domain-containing protein</fullName>
    </recommendedName>
</protein>
<dbReference type="Pfam" id="PF13581">
    <property type="entry name" value="HATPase_c_2"/>
    <property type="match status" value="1"/>
</dbReference>
<dbReference type="CDD" id="cd16936">
    <property type="entry name" value="HATPase_RsbW-like"/>
    <property type="match status" value="1"/>
</dbReference>
<dbReference type="EMBL" id="BAAAUG010000090">
    <property type="protein sequence ID" value="GAA3121601.1"/>
    <property type="molecule type" value="Genomic_DNA"/>
</dbReference>
<comment type="caution">
    <text evidence="3">The sequence shown here is derived from an EMBL/GenBank/DDBJ whole genome shotgun (WGS) entry which is preliminary data.</text>
</comment>
<dbReference type="PANTHER" id="PTHR35526:SF3">
    <property type="entry name" value="ANTI-SIGMA-F FACTOR RSBW"/>
    <property type="match status" value="1"/>
</dbReference>
<keyword evidence="1" id="KW-0723">Serine/threonine-protein kinase</keyword>
<organism evidence="3 4">
    <name type="scientific">Streptomyces rectiviolaceus</name>
    <dbReference type="NCBI Taxonomy" id="332591"/>
    <lineage>
        <taxon>Bacteria</taxon>
        <taxon>Bacillati</taxon>
        <taxon>Actinomycetota</taxon>
        <taxon>Actinomycetes</taxon>
        <taxon>Kitasatosporales</taxon>
        <taxon>Streptomycetaceae</taxon>
        <taxon>Streptomyces</taxon>
    </lineage>
</organism>
<evidence type="ECO:0000256" key="1">
    <source>
        <dbReference type="ARBA" id="ARBA00022527"/>
    </source>
</evidence>
<dbReference type="InterPro" id="IPR050267">
    <property type="entry name" value="Anti-sigma-factor_SerPK"/>
</dbReference>
<accession>A0ABP6MRV8</accession>
<dbReference type="SUPFAM" id="SSF55874">
    <property type="entry name" value="ATPase domain of HSP90 chaperone/DNA topoisomerase II/histidine kinase"/>
    <property type="match status" value="1"/>
</dbReference>
<sequence>MSVHECMTRKPWEISFLAEPEEVAALRRIMRLHLNLWGLPGLIDAAQLCVTELVTNVITHVGPGTPATLAVSMSGEYLRLEIHDPDTRVLPTLLSPGSDAETGRGVALVDAVADRWGVVLQSDLKVTWCELAAGLNRPDGHVERPSVARAETILALYDPVRFPCAEAQTRLTPGVVEEAMVRVVADLFNWLRAHGRDTAEVLDRAQMHFETEAVDAC</sequence>
<gene>
    <name evidence="3" type="ORF">GCM10010449_49370</name>
</gene>
<dbReference type="Gene3D" id="3.30.565.10">
    <property type="entry name" value="Histidine kinase-like ATPase, C-terminal domain"/>
    <property type="match status" value="1"/>
</dbReference>
<dbReference type="PANTHER" id="PTHR35526">
    <property type="entry name" value="ANTI-SIGMA-F FACTOR RSBW-RELATED"/>
    <property type="match status" value="1"/>
</dbReference>
<proteinExistence type="predicted"/>
<keyword evidence="1" id="KW-0808">Transferase</keyword>
<reference evidence="4" key="1">
    <citation type="journal article" date="2019" name="Int. J. Syst. Evol. Microbiol.">
        <title>The Global Catalogue of Microorganisms (GCM) 10K type strain sequencing project: providing services to taxonomists for standard genome sequencing and annotation.</title>
        <authorList>
            <consortium name="The Broad Institute Genomics Platform"/>
            <consortium name="The Broad Institute Genome Sequencing Center for Infectious Disease"/>
            <person name="Wu L."/>
            <person name="Ma J."/>
        </authorList>
    </citation>
    <scope>NUCLEOTIDE SEQUENCE [LARGE SCALE GENOMIC DNA]</scope>
    <source>
        <strain evidence="4">JCM 9092</strain>
    </source>
</reference>
<name>A0ABP6MRV8_9ACTN</name>